<feature type="chain" id="PRO_5017207015" description="Extracellular membrane protein CFEM domain-containing protein" evidence="2">
    <location>
        <begin position="21"/>
        <end position="190"/>
    </location>
</feature>
<proteinExistence type="predicted"/>
<keyword evidence="1" id="KW-0812">Transmembrane</keyword>
<dbReference type="Proteomes" id="UP000265703">
    <property type="component" value="Unassembled WGS sequence"/>
</dbReference>
<evidence type="ECO:0008006" key="5">
    <source>
        <dbReference type="Google" id="ProtNLM"/>
    </source>
</evidence>
<name>A0A397TMN5_9GLOM</name>
<gene>
    <name evidence="3" type="ORF">C1645_751802</name>
</gene>
<feature type="transmembrane region" description="Helical" evidence="1">
    <location>
        <begin position="170"/>
        <end position="189"/>
    </location>
</feature>
<accession>A0A397TMN5</accession>
<protein>
    <recommendedName>
        <fullName evidence="5">Extracellular membrane protein CFEM domain-containing protein</fullName>
    </recommendedName>
</protein>
<keyword evidence="1" id="KW-0472">Membrane</keyword>
<evidence type="ECO:0000313" key="4">
    <source>
        <dbReference type="Proteomes" id="UP000265703"/>
    </source>
</evidence>
<dbReference type="EMBL" id="QKYT01000026">
    <property type="protein sequence ID" value="RIA97707.1"/>
    <property type="molecule type" value="Genomic_DNA"/>
</dbReference>
<feature type="signal peptide" evidence="2">
    <location>
        <begin position="1"/>
        <end position="20"/>
    </location>
</feature>
<evidence type="ECO:0000256" key="2">
    <source>
        <dbReference type="SAM" id="SignalP"/>
    </source>
</evidence>
<comment type="caution">
    <text evidence="3">The sequence shown here is derived from an EMBL/GenBank/DDBJ whole genome shotgun (WGS) entry which is preliminary data.</text>
</comment>
<dbReference type="OrthoDB" id="5597238at2759"/>
<keyword evidence="1" id="KW-1133">Transmembrane helix</keyword>
<organism evidence="3 4">
    <name type="scientific">Glomus cerebriforme</name>
    <dbReference type="NCBI Taxonomy" id="658196"/>
    <lineage>
        <taxon>Eukaryota</taxon>
        <taxon>Fungi</taxon>
        <taxon>Fungi incertae sedis</taxon>
        <taxon>Mucoromycota</taxon>
        <taxon>Glomeromycotina</taxon>
        <taxon>Glomeromycetes</taxon>
        <taxon>Glomerales</taxon>
        <taxon>Glomeraceae</taxon>
        <taxon>Glomus</taxon>
    </lineage>
</organism>
<reference evidence="3 4" key="1">
    <citation type="submission" date="2018-06" db="EMBL/GenBank/DDBJ databases">
        <title>Comparative genomics reveals the genomic features of Rhizophagus irregularis, R. cerebriforme, R. diaphanum and Gigaspora rosea, and their symbiotic lifestyle signature.</title>
        <authorList>
            <person name="Morin E."/>
            <person name="San Clemente H."/>
            <person name="Chen E.C.H."/>
            <person name="De La Providencia I."/>
            <person name="Hainaut M."/>
            <person name="Kuo A."/>
            <person name="Kohler A."/>
            <person name="Murat C."/>
            <person name="Tang N."/>
            <person name="Roy S."/>
            <person name="Loubradou J."/>
            <person name="Henrissat B."/>
            <person name="Grigoriev I.V."/>
            <person name="Corradi N."/>
            <person name="Roux C."/>
            <person name="Martin F.M."/>
        </authorList>
    </citation>
    <scope>NUCLEOTIDE SEQUENCE [LARGE SCALE GENOMIC DNA]</scope>
    <source>
        <strain evidence="3 4">DAOM 227022</strain>
    </source>
</reference>
<keyword evidence="4" id="KW-1185">Reference proteome</keyword>
<dbReference type="AlphaFoldDB" id="A0A397TMN5"/>
<evidence type="ECO:0000313" key="3">
    <source>
        <dbReference type="EMBL" id="RIA97707.1"/>
    </source>
</evidence>
<sequence length="190" mass="20568">METKSIVVFLLLLLLSMVRAQDGAQGTPTVEPATTPTSSPNDITTCLELRQCGDNQDCRAKCAGVPNPTEKQVNDTIACIESCTPSKYSVLKNFFKKIFINFFYNKLANPSDTTCRDSCIDTYYNPKPTYTTTAITTNLPTAAASNVTSQSKSMPTPISSSVAVKTVSSIGSFFTLLLAFIVVLISIGYF</sequence>
<evidence type="ECO:0000256" key="1">
    <source>
        <dbReference type="SAM" id="Phobius"/>
    </source>
</evidence>
<keyword evidence="2" id="KW-0732">Signal</keyword>